<name>A0A520KUX2_9EURY</name>
<dbReference type="PIRSF" id="PIRSF019164">
    <property type="entry name" value="UCP019164"/>
    <property type="match status" value="1"/>
</dbReference>
<organism evidence="1 2">
    <name type="scientific">Candidatus Methanolliviera hydrocarbonicum</name>
    <dbReference type="NCBI Taxonomy" id="2491085"/>
    <lineage>
        <taxon>Archaea</taxon>
        <taxon>Methanobacteriati</taxon>
        <taxon>Methanobacteriota</taxon>
        <taxon>Candidatus Methanoliparia</taxon>
        <taxon>Candidatus Methanoliparales</taxon>
        <taxon>Candidatus Methanollivieraceae</taxon>
        <taxon>Candidatus Methanolliviera</taxon>
    </lineage>
</organism>
<dbReference type="Proteomes" id="UP000320766">
    <property type="component" value="Unassembled WGS sequence"/>
</dbReference>
<comment type="caution">
    <text evidence="1">The sequence shown here is derived from an EMBL/GenBank/DDBJ whole genome shotgun (WGS) entry which is preliminary data.</text>
</comment>
<dbReference type="Pfam" id="PF04609">
    <property type="entry name" value="MCR_C"/>
    <property type="match status" value="1"/>
</dbReference>
<evidence type="ECO:0000313" key="1">
    <source>
        <dbReference type="EMBL" id="RZN66974.1"/>
    </source>
</evidence>
<accession>A0A520KUX2</accession>
<dbReference type="EMBL" id="RXIL01000147">
    <property type="protein sequence ID" value="RZN66974.1"/>
    <property type="molecule type" value="Genomic_DNA"/>
</dbReference>
<reference evidence="1 2" key="1">
    <citation type="journal article" date="2019" name="Nat. Microbiol.">
        <title>Wide diversity of methane and short-chain alkane metabolisms in uncultured archaea.</title>
        <authorList>
            <person name="Borrel G."/>
            <person name="Adam P.S."/>
            <person name="McKay L.J."/>
            <person name="Chen L.X."/>
            <person name="Sierra-Garcia I.N."/>
            <person name="Sieber C.M."/>
            <person name="Letourneur Q."/>
            <person name="Ghozlane A."/>
            <person name="Andersen G.L."/>
            <person name="Li W.J."/>
            <person name="Hallam S.J."/>
            <person name="Muyzer G."/>
            <person name="de Oliveira V.M."/>
            <person name="Inskeep W.P."/>
            <person name="Banfield J.F."/>
            <person name="Gribaldo S."/>
        </authorList>
    </citation>
    <scope>NUCLEOTIDE SEQUENCE [LARGE SCALE GENOMIC DNA]</scope>
    <source>
        <strain evidence="1">NM1b</strain>
    </source>
</reference>
<dbReference type="AlphaFoldDB" id="A0A520KUX2"/>
<proteinExistence type="predicted"/>
<evidence type="ECO:0000313" key="2">
    <source>
        <dbReference type="Proteomes" id="UP000320766"/>
    </source>
</evidence>
<protein>
    <submittedName>
        <fullName evidence="1">Methanogenesis marker 7 protein</fullName>
    </submittedName>
</protein>
<dbReference type="InterPro" id="IPR011312">
    <property type="entry name" value="Menthan_mark_7"/>
</dbReference>
<sequence>MIYEGYVFRGGGYKHRDLIELVEDIGGIIVNARIMGNEATITFVVPKRDVSVIEDIILSRLRGEFEKLPLVGSEIAVVLPSITRHHFPHPACDIAEYLRRKGAKTNIIGLARGTGRRIAQISQREKRVIEEHDIAVLILGDFKDCIERYKWKLYDNLQIPVVVVGGPEEVDSEVPYIGGFGRVLHRLKSTEEIRKLDELVVCVERCLGERQENLTVSPFAIKSEIEDQVDEIKSCRSPKSPIVVQREGVRIRINYDRYASKIRESKIGERRVREVAEVKRSEIKDYIIVKPYLQYV</sequence>
<dbReference type="InterPro" id="IPR026327">
    <property type="entry name" value="Me_CoM_Rdtase_prot-C-like"/>
</dbReference>
<gene>
    <name evidence="1" type="ORF">EF807_08025</name>
</gene>